<feature type="transmembrane region" description="Helical" evidence="6">
    <location>
        <begin position="42"/>
        <end position="61"/>
    </location>
</feature>
<feature type="transmembrane region" description="Helical" evidence="6">
    <location>
        <begin position="213"/>
        <end position="236"/>
    </location>
</feature>
<comment type="similarity">
    <text evidence="2">Belongs to the DRAM/TMEM150 family.</text>
</comment>
<keyword evidence="9" id="KW-1185">Reference proteome</keyword>
<comment type="subcellular location">
    <subcellularLocation>
        <location evidence="1">Endomembrane system</location>
        <topology evidence="1">Multi-pass membrane protein</topology>
    </subcellularLocation>
</comment>
<evidence type="ECO:0000256" key="6">
    <source>
        <dbReference type="SAM" id="Phobius"/>
    </source>
</evidence>
<evidence type="ECO:0000313" key="9">
    <source>
        <dbReference type="Proteomes" id="UP000887458"/>
    </source>
</evidence>
<keyword evidence="4 6" id="KW-1133">Transmembrane helix</keyword>
<feature type="transmembrane region" description="Helical" evidence="6">
    <location>
        <begin position="5"/>
        <end position="22"/>
    </location>
</feature>
<evidence type="ECO:0000313" key="8">
    <source>
        <dbReference type="EMBL" id="KAH9421338.1"/>
    </source>
</evidence>
<feature type="domain" description="CWH43-like N-terminal" evidence="7">
    <location>
        <begin position="2"/>
        <end position="235"/>
    </location>
</feature>
<comment type="caution">
    <text evidence="8">The sequence shown here is derived from an EMBL/GenBank/DDBJ whole genome shotgun (WGS) entry which is preliminary data.</text>
</comment>
<dbReference type="PANTHER" id="PTHR21324:SF2">
    <property type="entry name" value="EG:22E5.9 PROTEIN"/>
    <property type="match status" value="1"/>
</dbReference>
<evidence type="ECO:0000259" key="7">
    <source>
        <dbReference type="Pfam" id="PF10277"/>
    </source>
</evidence>
<dbReference type="EMBL" id="NJHN03000043">
    <property type="protein sequence ID" value="KAH9421338.1"/>
    <property type="molecule type" value="Genomic_DNA"/>
</dbReference>
<evidence type="ECO:0000256" key="5">
    <source>
        <dbReference type="ARBA" id="ARBA00023136"/>
    </source>
</evidence>
<evidence type="ECO:0000256" key="1">
    <source>
        <dbReference type="ARBA" id="ARBA00004127"/>
    </source>
</evidence>
<keyword evidence="5 6" id="KW-0472">Membrane</keyword>
<dbReference type="Proteomes" id="UP000887458">
    <property type="component" value="Unassembled WGS sequence"/>
</dbReference>
<protein>
    <submittedName>
        <fullName evidence="8">DNA damage-regulated autophagy modulator protein</fullName>
    </submittedName>
</protein>
<organism evidence="8 9">
    <name type="scientific">Dermatophagoides pteronyssinus</name>
    <name type="common">European house dust mite</name>
    <dbReference type="NCBI Taxonomy" id="6956"/>
    <lineage>
        <taxon>Eukaryota</taxon>
        <taxon>Metazoa</taxon>
        <taxon>Ecdysozoa</taxon>
        <taxon>Arthropoda</taxon>
        <taxon>Chelicerata</taxon>
        <taxon>Arachnida</taxon>
        <taxon>Acari</taxon>
        <taxon>Acariformes</taxon>
        <taxon>Sarcoptiformes</taxon>
        <taxon>Astigmata</taxon>
        <taxon>Psoroptidia</taxon>
        <taxon>Analgoidea</taxon>
        <taxon>Pyroglyphidae</taxon>
        <taxon>Dermatophagoidinae</taxon>
        <taxon>Dermatophagoides</taxon>
    </lineage>
</organism>
<dbReference type="Pfam" id="PF10277">
    <property type="entry name" value="Frag1"/>
    <property type="match status" value="1"/>
</dbReference>
<evidence type="ECO:0000256" key="2">
    <source>
        <dbReference type="ARBA" id="ARBA00006565"/>
    </source>
</evidence>
<gene>
    <name evidence="8" type="primary">DRAM2_13</name>
    <name evidence="8" type="ORF">DERP_013788</name>
</gene>
<name>A0ABQ8JFY3_DERPT</name>
<feature type="transmembrane region" description="Helical" evidence="6">
    <location>
        <begin position="119"/>
        <end position="139"/>
    </location>
</feature>
<dbReference type="InterPro" id="IPR019402">
    <property type="entry name" value="CWH43_N"/>
</dbReference>
<dbReference type="PANTHER" id="PTHR21324">
    <property type="entry name" value="FASTING-INDUCIBLE INTEGRAL MEMBRANE PROTEIN TM6P1-RELATED"/>
    <property type="match status" value="1"/>
</dbReference>
<reference evidence="8 9" key="1">
    <citation type="journal article" date="2018" name="J. Allergy Clin. Immunol.">
        <title>High-quality assembly of Dermatophagoides pteronyssinus genome and transcriptome reveals a wide range of novel allergens.</title>
        <authorList>
            <person name="Liu X.Y."/>
            <person name="Yang K.Y."/>
            <person name="Wang M.Q."/>
            <person name="Kwok J.S."/>
            <person name="Zeng X."/>
            <person name="Yang Z."/>
            <person name="Xiao X.J."/>
            <person name="Lau C.P."/>
            <person name="Li Y."/>
            <person name="Huang Z.M."/>
            <person name="Ba J.G."/>
            <person name="Yim A.K."/>
            <person name="Ouyang C.Y."/>
            <person name="Ngai S.M."/>
            <person name="Chan T.F."/>
            <person name="Leung E.L."/>
            <person name="Liu L."/>
            <person name="Liu Z.G."/>
            <person name="Tsui S.K."/>
        </authorList>
    </citation>
    <scope>NUCLEOTIDE SEQUENCE [LARGE SCALE GENOMIC DNA]</scope>
    <source>
        <strain evidence="8">Derp</strain>
    </source>
</reference>
<dbReference type="InterPro" id="IPR050911">
    <property type="entry name" value="DRAM/TMEM150_Autophagy_Mod"/>
</dbReference>
<accession>A0ABQ8JFY3</accession>
<evidence type="ECO:0000256" key="3">
    <source>
        <dbReference type="ARBA" id="ARBA00022692"/>
    </source>
</evidence>
<proteinExistence type="inferred from homology"/>
<feature type="transmembrane region" description="Helical" evidence="6">
    <location>
        <begin position="160"/>
        <end position="183"/>
    </location>
</feature>
<feature type="transmembrane region" description="Helical" evidence="6">
    <location>
        <begin position="95"/>
        <end position="113"/>
    </location>
</feature>
<evidence type="ECO:0000256" key="4">
    <source>
        <dbReference type="ARBA" id="ARBA00022989"/>
    </source>
</evidence>
<reference evidence="8 9" key="2">
    <citation type="journal article" date="2022" name="Mol. Biol. Evol.">
        <title>Comparative Genomics Reveals Insights into the Divergent Evolution of Astigmatic Mites and Household Pest Adaptations.</title>
        <authorList>
            <person name="Xiong Q."/>
            <person name="Wan A.T."/>
            <person name="Liu X."/>
            <person name="Fung C.S."/>
            <person name="Xiao X."/>
            <person name="Malainual N."/>
            <person name="Hou J."/>
            <person name="Wang L."/>
            <person name="Wang M."/>
            <person name="Yang K.Y."/>
            <person name="Cui Y."/>
            <person name="Leung E.L."/>
            <person name="Nong W."/>
            <person name="Shin S.K."/>
            <person name="Au S.W."/>
            <person name="Jeong K.Y."/>
            <person name="Chew F.T."/>
            <person name="Hui J.H."/>
            <person name="Leung T.F."/>
            <person name="Tungtrongchitr A."/>
            <person name="Zhong N."/>
            <person name="Liu Z."/>
            <person name="Tsui S.K."/>
        </authorList>
    </citation>
    <scope>NUCLEOTIDE SEQUENCE [LARGE SCALE GENOMIC DNA]</scope>
    <source>
        <strain evidence="8">Derp</strain>
    </source>
</reference>
<keyword evidence="3 6" id="KW-0812">Transmembrane</keyword>
<sequence length="259" mass="31554">MIYGFLWLFNILVGYFIVYTNYHSSIPPYITDIGNFGRLFPGYFSFINHILIILFIITIVYRYKQLKFYFQNIQLNQNNNNNEIQLKKLLRQNHFALIAAILSIIGTLIWLNFHSNQQLIIHSIGVLWMYFWTTVYMFIMCYLTKKLNDYGHIETKPISMFIITIIYTISAWLSVLFFIIFVLKFSKFHYYERGRFRRYWPYYNYNDNDDYRLYRLLANINSWIMIIAHVMFIWSIGTRIRLFINKNYKYNDNNNNDGK</sequence>